<evidence type="ECO:0000256" key="3">
    <source>
        <dbReference type="ARBA" id="ARBA00022737"/>
    </source>
</evidence>
<dbReference type="PROSITE" id="PS50158">
    <property type="entry name" value="ZF_CCHC"/>
    <property type="match status" value="1"/>
</dbReference>
<dbReference type="OrthoDB" id="7608935at2759"/>
<feature type="region of interest" description="Disordered" evidence="10">
    <location>
        <begin position="319"/>
        <end position="379"/>
    </location>
</feature>
<sequence>MSGIENNSFEDYYKTDNFDDSELQARLYAEIYYETGETSTSGVSKTIQFNNVIEFNKESENMQHILEATEADSQKTKSIDKTNFAQIDTLTDKEINSALHEYNNENPEDSSETNGKESKESSSRKRKFSRHTRSKHQENLEKDHSTSSNDAVYSKYNVISKYVKQQKLIEKQSNESKRVSDSSDSEESIFEVPVPPKPAPLLINLQDSDDEKDIDLETENDPILKRWNELNKIYSPSRYPKREIRKTSNTLQDTSSKNSTDKFSYNNSTSVNPDRNVQTHAQETREDIVLNCTIIQKGAANIGEIKQLSKNMEIEQGNKLTNDASQHSKRLSPRDKSKGNNKNNVNIQRETSISPAGKKFQTKTQQNLDKTNKTLGVEDRKRQYNEIEQMRHCTQQSNKGIALQNNKEKKNESTNEFFKSMSEQMRDYYNSTQGQENFDVNELQRNMSKDPRMWAILDEDIMPCPSSRQRTRFWNVRCTNCQQDGHQRYDCSMPRKASCCYVCGMRGHMESRCPQKMCLTCGKRQSTFRKTCEYCRVLYCTMCNSVGHELKQCPDLWRRYHQTTDMHNPPKDPGNVMKSSGQLHCCNCTKRGHESSTCKEYRWSQHFPTPAAVTNYTDGPMYTPSNIVSSNPKIDSSSSKTRNTSTSQSINNIQHTSKELEPTANINTLNNNSCILPTPQKITCISTMEENLKSFSSIDQPRENIKITKLNEKTFANVIYCCGKFYDKYNKNARMIVKNISTFFINKSDVLNSLISREVAPVFFKTLFDKAKIEFEVKIGYTVTHQWDVTLQLLAMREYIEHLYDLLRYWLFLPDDEKDYGIDVSLPIHPLRMLNLMNSRVSQLKKMRFTCYAEHIGGENDPRWINTLINEEKNNLKKHEKDGSKYLYRRIRTKLWRLQTKLLMIVNTEPEPNVFVCMFNDEREKLIKLTQMSERLDNATYLKLVLIYNRLFVPHTPETLYKTIERFTYEENRKSSSQIQMTKMATSAQKNLTYNTYPLPHAATLQKINYETPSSIDNQQNNEILIERQSMNDIVLEMNKTTHRNSDETIEDYLIPQTPLNTEPESVKLKDPERNKDQSLTSKINIKSNILANKQNINMNDSFPVTKVKLRKEFKELRKAGKMLININDLNITNKSNLYNAASILIKDAQTFKKRHMMNAADEMQKHINNQTVKPKNVHTLLRLVDLERKYQRSITSLSRDLKN</sequence>
<dbReference type="SUPFAM" id="SSF57756">
    <property type="entry name" value="Retrovirus zinc finger-like domains"/>
    <property type="match status" value="1"/>
</dbReference>
<feature type="region of interest" description="Disordered" evidence="10">
    <location>
        <begin position="1055"/>
        <end position="1079"/>
    </location>
</feature>
<comment type="subcellular location">
    <subcellularLocation>
        <location evidence="1">Nucleus</location>
    </subcellularLocation>
</comment>
<dbReference type="InterPro" id="IPR001878">
    <property type="entry name" value="Znf_CCHC"/>
</dbReference>
<dbReference type="GO" id="GO:0071031">
    <property type="term" value="P:nuclear mRNA surveillance of mRNA 3'-end processing"/>
    <property type="evidence" value="ECO:0007669"/>
    <property type="project" value="TreeGrafter"/>
</dbReference>
<dbReference type="Proteomes" id="UP000504615">
    <property type="component" value="Unplaced"/>
</dbReference>
<evidence type="ECO:0000313" key="12">
    <source>
        <dbReference type="Proteomes" id="UP000504615"/>
    </source>
</evidence>
<evidence type="ECO:0000256" key="7">
    <source>
        <dbReference type="ARBA" id="ARBA00041190"/>
    </source>
</evidence>
<dbReference type="GO" id="GO:0031499">
    <property type="term" value="C:TRAMP complex"/>
    <property type="evidence" value="ECO:0007669"/>
    <property type="project" value="TreeGrafter"/>
</dbReference>
<proteinExistence type="predicted"/>
<feature type="domain" description="CCHC-type" evidence="11">
    <location>
        <begin position="500"/>
        <end position="515"/>
    </location>
</feature>
<evidence type="ECO:0000256" key="8">
    <source>
        <dbReference type="ARBA" id="ARBA00043023"/>
    </source>
</evidence>
<dbReference type="GO" id="GO:0071036">
    <property type="term" value="P:nuclear polyadenylation-dependent snoRNA catabolic process"/>
    <property type="evidence" value="ECO:0007669"/>
    <property type="project" value="TreeGrafter"/>
</dbReference>
<organism evidence="12 13">
    <name type="scientific">Pogonomyrmex barbatus</name>
    <name type="common">red harvester ant</name>
    <dbReference type="NCBI Taxonomy" id="144034"/>
    <lineage>
        <taxon>Eukaryota</taxon>
        <taxon>Metazoa</taxon>
        <taxon>Ecdysozoa</taxon>
        <taxon>Arthropoda</taxon>
        <taxon>Hexapoda</taxon>
        <taxon>Insecta</taxon>
        <taxon>Pterygota</taxon>
        <taxon>Neoptera</taxon>
        <taxon>Endopterygota</taxon>
        <taxon>Hymenoptera</taxon>
        <taxon>Apocrita</taxon>
        <taxon>Aculeata</taxon>
        <taxon>Formicoidea</taxon>
        <taxon>Formicidae</taxon>
        <taxon>Myrmicinae</taxon>
        <taxon>Pogonomyrmex</taxon>
    </lineage>
</organism>
<evidence type="ECO:0000256" key="2">
    <source>
        <dbReference type="ARBA" id="ARBA00022723"/>
    </source>
</evidence>
<feature type="compositionally biased region" description="Polar residues" evidence="10">
    <location>
        <begin position="247"/>
        <end position="276"/>
    </location>
</feature>
<dbReference type="Gene3D" id="4.10.60.10">
    <property type="entry name" value="Zinc finger, CCHC-type"/>
    <property type="match status" value="2"/>
</dbReference>
<dbReference type="CTD" id="84186"/>
<keyword evidence="12" id="KW-1185">Reference proteome</keyword>
<feature type="compositionally biased region" description="Basic and acidic residues" evidence="10">
    <location>
        <begin position="135"/>
        <end position="145"/>
    </location>
</feature>
<keyword evidence="2" id="KW-0479">Metal-binding</keyword>
<keyword evidence="4 9" id="KW-0863">Zinc-finger</keyword>
<dbReference type="GeneID" id="105425248"/>
<keyword evidence="6" id="KW-0539">Nucleus</keyword>
<evidence type="ECO:0000256" key="1">
    <source>
        <dbReference type="ARBA" id="ARBA00004123"/>
    </source>
</evidence>
<feature type="compositionally biased region" description="Basic residues" evidence="10">
    <location>
        <begin position="124"/>
        <end position="134"/>
    </location>
</feature>
<evidence type="ECO:0000256" key="10">
    <source>
        <dbReference type="SAM" id="MobiDB-lite"/>
    </source>
</evidence>
<evidence type="ECO:0000259" key="11">
    <source>
        <dbReference type="PROSITE" id="PS50158"/>
    </source>
</evidence>
<evidence type="ECO:0000256" key="4">
    <source>
        <dbReference type="ARBA" id="ARBA00022771"/>
    </source>
</evidence>
<feature type="compositionally biased region" description="Polar residues" evidence="10">
    <location>
        <begin position="340"/>
        <end position="354"/>
    </location>
</feature>
<name>A0A6I9WQX4_9HYME</name>
<dbReference type="GO" id="GO:0071035">
    <property type="term" value="P:nuclear polyadenylation-dependent rRNA catabolic process"/>
    <property type="evidence" value="ECO:0007669"/>
    <property type="project" value="TreeGrafter"/>
</dbReference>
<dbReference type="GO" id="GO:0071037">
    <property type="term" value="P:nuclear polyadenylation-dependent snRNA catabolic process"/>
    <property type="evidence" value="ECO:0007669"/>
    <property type="project" value="TreeGrafter"/>
</dbReference>
<gene>
    <name evidence="13" type="primary">LOC105425248</name>
</gene>
<evidence type="ECO:0000313" key="13">
    <source>
        <dbReference type="RefSeq" id="XP_011634240.1"/>
    </source>
</evidence>
<protein>
    <recommendedName>
        <fullName evidence="7">Zinc finger CCHC domain-containing protein 7</fullName>
    </recommendedName>
    <alternativeName>
        <fullName evidence="8">TRAMP-like complex RNA-binding factor ZCCHC7</fullName>
    </alternativeName>
</protein>
<feature type="region of interest" description="Disordered" evidence="10">
    <location>
        <begin position="238"/>
        <end position="276"/>
    </location>
</feature>
<keyword evidence="5" id="KW-0862">Zinc</keyword>
<accession>A0A6I9WQX4</accession>
<evidence type="ECO:0000256" key="9">
    <source>
        <dbReference type="PROSITE-ProRule" id="PRU00047"/>
    </source>
</evidence>
<feature type="compositionally biased region" description="Basic and acidic residues" evidence="10">
    <location>
        <begin position="170"/>
        <end position="181"/>
    </location>
</feature>
<dbReference type="RefSeq" id="XP_011634240.1">
    <property type="nucleotide sequence ID" value="XM_011635938.2"/>
</dbReference>
<feature type="compositionally biased region" description="Basic and acidic residues" evidence="10">
    <location>
        <begin position="1065"/>
        <end position="1077"/>
    </location>
</feature>
<feature type="region of interest" description="Disordered" evidence="10">
    <location>
        <begin position="624"/>
        <end position="662"/>
    </location>
</feature>
<dbReference type="SMART" id="SM00343">
    <property type="entry name" value="ZnF_C2HC"/>
    <property type="match status" value="4"/>
</dbReference>
<dbReference type="GO" id="GO:0003723">
    <property type="term" value="F:RNA binding"/>
    <property type="evidence" value="ECO:0007669"/>
    <property type="project" value="TreeGrafter"/>
</dbReference>
<feature type="compositionally biased region" description="Basic and acidic residues" evidence="10">
    <location>
        <begin position="114"/>
        <end position="123"/>
    </location>
</feature>
<reference evidence="13" key="1">
    <citation type="submission" date="2025-08" db="UniProtKB">
        <authorList>
            <consortium name="RefSeq"/>
        </authorList>
    </citation>
    <scope>IDENTIFICATION</scope>
</reference>
<feature type="region of interest" description="Disordered" evidence="10">
    <location>
        <begin position="102"/>
        <end position="149"/>
    </location>
</feature>
<dbReference type="GO" id="GO:0071039">
    <property type="term" value="P:nuclear polyadenylation-dependent CUT catabolic process"/>
    <property type="evidence" value="ECO:0007669"/>
    <property type="project" value="TreeGrafter"/>
</dbReference>
<dbReference type="PANTHER" id="PTHR46543">
    <property type="entry name" value="ZINC FINGER CCHC DOMAIN-CONTAINING PROTEIN 7"/>
    <property type="match status" value="1"/>
</dbReference>
<dbReference type="GO" id="GO:0071038">
    <property type="term" value="P:TRAMP-dependent tRNA surveillance pathway"/>
    <property type="evidence" value="ECO:0007669"/>
    <property type="project" value="TreeGrafter"/>
</dbReference>
<dbReference type="PANTHER" id="PTHR46543:SF1">
    <property type="entry name" value="ZINC FINGER CCHC DOMAIN-CONTAINING PROTEIN 7"/>
    <property type="match status" value="1"/>
</dbReference>
<dbReference type="AlphaFoldDB" id="A0A6I9WQX4"/>
<dbReference type="InterPro" id="IPR036875">
    <property type="entry name" value="Znf_CCHC_sf"/>
</dbReference>
<feature type="compositionally biased region" description="Low complexity" evidence="10">
    <location>
        <begin position="629"/>
        <end position="649"/>
    </location>
</feature>
<evidence type="ECO:0000256" key="5">
    <source>
        <dbReference type="ARBA" id="ARBA00022833"/>
    </source>
</evidence>
<evidence type="ECO:0000256" key="6">
    <source>
        <dbReference type="ARBA" id="ARBA00023242"/>
    </source>
</evidence>
<feature type="region of interest" description="Disordered" evidence="10">
    <location>
        <begin position="170"/>
        <end position="195"/>
    </location>
</feature>
<dbReference type="GO" id="GO:0008270">
    <property type="term" value="F:zinc ion binding"/>
    <property type="evidence" value="ECO:0007669"/>
    <property type="project" value="UniProtKB-KW"/>
</dbReference>
<dbReference type="InterPro" id="IPR051644">
    <property type="entry name" value="TRAMP_AT-DNA-binding"/>
</dbReference>
<feature type="compositionally biased region" description="Basic and acidic residues" evidence="10">
    <location>
        <begin position="370"/>
        <end position="379"/>
    </location>
</feature>
<dbReference type="KEGG" id="pbar:105425248"/>
<keyword evidence="3" id="KW-0677">Repeat</keyword>